<keyword evidence="2" id="KW-1185">Reference proteome</keyword>
<accession>A0A8J2L6Y5</accession>
<organism evidence="1 2">
    <name type="scientific">Allacma fusca</name>
    <dbReference type="NCBI Taxonomy" id="39272"/>
    <lineage>
        <taxon>Eukaryota</taxon>
        <taxon>Metazoa</taxon>
        <taxon>Ecdysozoa</taxon>
        <taxon>Arthropoda</taxon>
        <taxon>Hexapoda</taxon>
        <taxon>Collembola</taxon>
        <taxon>Symphypleona</taxon>
        <taxon>Sminthuridae</taxon>
        <taxon>Allacma</taxon>
    </lineage>
</organism>
<name>A0A8J2L6Y5_9HEXA</name>
<proteinExistence type="predicted"/>
<gene>
    <name evidence="1" type="ORF">AFUS01_LOCUS36787</name>
</gene>
<protein>
    <submittedName>
        <fullName evidence="1">Uncharacterized protein</fullName>
    </submittedName>
</protein>
<evidence type="ECO:0000313" key="2">
    <source>
        <dbReference type="Proteomes" id="UP000708208"/>
    </source>
</evidence>
<dbReference type="EMBL" id="CAJVCH010540998">
    <property type="protein sequence ID" value="CAG7826747.1"/>
    <property type="molecule type" value="Genomic_DNA"/>
</dbReference>
<dbReference type="AlphaFoldDB" id="A0A8J2L6Y5"/>
<evidence type="ECO:0000313" key="1">
    <source>
        <dbReference type="EMBL" id="CAG7826747.1"/>
    </source>
</evidence>
<sequence>MNESGEIIIISSYLSCTKKSHNNRILRSKIFLNIICENHLKKVAFTYIVIFISYPRSHQSQLEDAV</sequence>
<comment type="caution">
    <text evidence="1">The sequence shown here is derived from an EMBL/GenBank/DDBJ whole genome shotgun (WGS) entry which is preliminary data.</text>
</comment>
<reference evidence="1" key="1">
    <citation type="submission" date="2021-06" db="EMBL/GenBank/DDBJ databases">
        <authorList>
            <person name="Hodson N. C."/>
            <person name="Mongue J. A."/>
            <person name="Jaron S. K."/>
        </authorList>
    </citation>
    <scope>NUCLEOTIDE SEQUENCE</scope>
</reference>
<dbReference type="Proteomes" id="UP000708208">
    <property type="component" value="Unassembled WGS sequence"/>
</dbReference>